<feature type="transmembrane region" description="Helical" evidence="7">
    <location>
        <begin position="462"/>
        <end position="483"/>
    </location>
</feature>
<comment type="subcellular location">
    <subcellularLocation>
        <location evidence="1">Membrane</location>
        <topology evidence="1">Multi-pass membrane protein</topology>
    </subcellularLocation>
</comment>
<dbReference type="PATRIC" id="fig|1267766.3.peg.331"/>
<dbReference type="PANTHER" id="PTHR23505:SF79">
    <property type="entry name" value="PROTEIN SPINSTER"/>
    <property type="match status" value="1"/>
</dbReference>
<feature type="transmembrane region" description="Helical" evidence="7">
    <location>
        <begin position="298"/>
        <end position="318"/>
    </location>
</feature>
<feature type="transmembrane region" description="Helical" evidence="7">
    <location>
        <begin position="389"/>
        <end position="407"/>
    </location>
</feature>
<dbReference type="InterPro" id="IPR044770">
    <property type="entry name" value="MFS_spinster-like"/>
</dbReference>
<evidence type="ECO:0000256" key="3">
    <source>
        <dbReference type="ARBA" id="ARBA00022692"/>
    </source>
</evidence>
<feature type="transmembrane region" description="Helical" evidence="7">
    <location>
        <begin position="66"/>
        <end position="87"/>
    </location>
</feature>
<sequence>MPNIGTGPRGRAALLGPMQNDRPIAGRGREGDSVNEITAELAGETPEQEDLRPHYKEDPWPTMGQAYFAAWVLAIAQMCAQLNNGVMTLMVEPVKRDLDLTDLQMSYLLGFSAVLFYALVGIPAARLVDRYNRKWLMIVSVAIWSAATAACGMAANFWQFFAARFGIGTGEAINGPLSYSLLADHFQPERLPRGIAIYNVGLQGGAALSLLLGAFLIYITGGLPTVELPWLGTVRDWQMVFVFTGLTGIPVILLLTLMGEPKRRGIAAQRARTGAATVNLRDVLAYLFRHWRLYGPMFLGLSLTSIHMLGLGAWSAAFYTRTYGWEPATIGLYSGLVSLVLAAPALFGAVWFNELLTTRGHADTNLRVMAIGITAAAPFTIAMPFMPSPWLALAMGGIGPALMLVAAPSLNTALQIITPNEMRGQVTAIYLFTMFAAGGSIGPTLFAFLTQEVFGDESMLRYAVAASATITFPLAALTYWLGLRPYRQRILEMRAEGAPV</sequence>
<evidence type="ECO:0000259" key="8">
    <source>
        <dbReference type="PROSITE" id="PS50850"/>
    </source>
</evidence>
<feature type="transmembrane region" description="Helical" evidence="7">
    <location>
        <begin position="428"/>
        <end position="450"/>
    </location>
</feature>
<keyword evidence="5 7" id="KW-0472">Membrane</keyword>
<keyword evidence="10" id="KW-1185">Reference proteome</keyword>
<feature type="transmembrane region" description="Helical" evidence="7">
    <location>
        <begin position="161"/>
        <end position="183"/>
    </location>
</feature>
<organism evidence="9 10">
    <name type="scientific">Croceibacterium atlanticum</name>
    <dbReference type="NCBI Taxonomy" id="1267766"/>
    <lineage>
        <taxon>Bacteria</taxon>
        <taxon>Pseudomonadati</taxon>
        <taxon>Pseudomonadota</taxon>
        <taxon>Alphaproteobacteria</taxon>
        <taxon>Sphingomonadales</taxon>
        <taxon>Erythrobacteraceae</taxon>
        <taxon>Croceibacterium</taxon>
    </lineage>
</organism>
<dbReference type="InterPro" id="IPR011701">
    <property type="entry name" value="MFS"/>
</dbReference>
<keyword evidence="3 7" id="KW-0812">Transmembrane</keyword>
<keyword evidence="2" id="KW-0813">Transport</keyword>
<dbReference type="Gene3D" id="1.20.1250.20">
    <property type="entry name" value="MFS general substrate transporter like domains"/>
    <property type="match status" value="1"/>
</dbReference>
<feature type="transmembrane region" description="Helical" evidence="7">
    <location>
        <begin position="239"/>
        <end position="257"/>
    </location>
</feature>
<evidence type="ECO:0000256" key="2">
    <source>
        <dbReference type="ARBA" id="ARBA00022448"/>
    </source>
</evidence>
<keyword evidence="4 7" id="KW-1133">Transmembrane helix</keyword>
<dbReference type="Proteomes" id="UP000034392">
    <property type="component" value="Chromosome"/>
</dbReference>
<evidence type="ECO:0000313" key="10">
    <source>
        <dbReference type="Proteomes" id="UP000034392"/>
    </source>
</evidence>
<dbReference type="InterPro" id="IPR020846">
    <property type="entry name" value="MFS_dom"/>
</dbReference>
<evidence type="ECO:0000256" key="7">
    <source>
        <dbReference type="SAM" id="Phobius"/>
    </source>
</evidence>
<proteinExistence type="predicted"/>
<evidence type="ECO:0000256" key="1">
    <source>
        <dbReference type="ARBA" id="ARBA00004141"/>
    </source>
</evidence>
<evidence type="ECO:0000256" key="4">
    <source>
        <dbReference type="ARBA" id="ARBA00022989"/>
    </source>
</evidence>
<gene>
    <name evidence="9" type="primary">yjjL_1</name>
    <name evidence="9" type="ORF">WYH_00323</name>
</gene>
<feature type="region of interest" description="Disordered" evidence="6">
    <location>
        <begin position="1"/>
        <end position="31"/>
    </location>
</feature>
<accession>A0A0F7KQM3</accession>
<feature type="transmembrane region" description="Helical" evidence="7">
    <location>
        <begin position="364"/>
        <end position="383"/>
    </location>
</feature>
<dbReference type="EMBL" id="CP011452">
    <property type="protein sequence ID" value="AKH41386.1"/>
    <property type="molecule type" value="Genomic_DNA"/>
</dbReference>
<dbReference type="KEGG" id="aay:WYH_00323"/>
<feature type="transmembrane region" description="Helical" evidence="7">
    <location>
        <begin position="330"/>
        <end position="352"/>
    </location>
</feature>
<protein>
    <submittedName>
        <fullName evidence="9">L-galactonate transporter</fullName>
    </submittedName>
</protein>
<dbReference type="SUPFAM" id="SSF103473">
    <property type="entry name" value="MFS general substrate transporter"/>
    <property type="match status" value="1"/>
</dbReference>
<dbReference type="Pfam" id="PF07690">
    <property type="entry name" value="MFS_1"/>
    <property type="match status" value="1"/>
</dbReference>
<evidence type="ECO:0000313" key="9">
    <source>
        <dbReference type="EMBL" id="AKH41386.1"/>
    </source>
</evidence>
<dbReference type="InterPro" id="IPR036259">
    <property type="entry name" value="MFS_trans_sf"/>
</dbReference>
<evidence type="ECO:0000256" key="6">
    <source>
        <dbReference type="SAM" id="MobiDB-lite"/>
    </source>
</evidence>
<feature type="domain" description="Major facilitator superfamily (MFS) profile" evidence="8">
    <location>
        <begin position="69"/>
        <end position="487"/>
    </location>
</feature>
<feature type="transmembrane region" description="Helical" evidence="7">
    <location>
        <begin position="195"/>
        <end position="219"/>
    </location>
</feature>
<reference evidence="9" key="1">
    <citation type="submission" date="2015-05" db="EMBL/GenBank/DDBJ databases">
        <title>The complete genome of Altererythrobacter atlanticus strain 26DY36.</title>
        <authorList>
            <person name="Wu Y.-H."/>
            <person name="Cheng H."/>
            <person name="Wu X.-W."/>
        </authorList>
    </citation>
    <scope>NUCLEOTIDE SEQUENCE [LARGE SCALE GENOMIC DNA]</scope>
    <source>
        <strain evidence="9">26DY36</strain>
    </source>
</reference>
<feature type="transmembrane region" description="Helical" evidence="7">
    <location>
        <begin position="135"/>
        <end position="155"/>
    </location>
</feature>
<dbReference type="AlphaFoldDB" id="A0A0F7KQM3"/>
<dbReference type="GO" id="GO:0016020">
    <property type="term" value="C:membrane"/>
    <property type="evidence" value="ECO:0007669"/>
    <property type="project" value="UniProtKB-SubCell"/>
</dbReference>
<dbReference type="GO" id="GO:0022857">
    <property type="term" value="F:transmembrane transporter activity"/>
    <property type="evidence" value="ECO:0007669"/>
    <property type="project" value="InterPro"/>
</dbReference>
<evidence type="ECO:0000256" key="5">
    <source>
        <dbReference type="ARBA" id="ARBA00023136"/>
    </source>
</evidence>
<name>A0A0F7KQM3_9SPHN</name>
<feature type="transmembrane region" description="Helical" evidence="7">
    <location>
        <begin position="107"/>
        <end position="128"/>
    </location>
</feature>
<dbReference type="STRING" id="1267766.WYH_00323"/>
<dbReference type="PROSITE" id="PS50850">
    <property type="entry name" value="MFS"/>
    <property type="match status" value="1"/>
</dbReference>
<dbReference type="PANTHER" id="PTHR23505">
    <property type="entry name" value="SPINSTER"/>
    <property type="match status" value="1"/>
</dbReference>